<dbReference type="EMBL" id="CAJHUB010000754">
    <property type="protein sequence ID" value="CAD7682121.1"/>
    <property type="molecule type" value="Genomic_DNA"/>
</dbReference>
<accession>A0A811Z005</accession>
<protein>
    <submittedName>
        <fullName evidence="1">(raccoon dog) hypothetical protein</fullName>
    </submittedName>
</protein>
<dbReference type="Gene3D" id="3.30.420.10">
    <property type="entry name" value="Ribonuclease H-like superfamily/Ribonuclease H"/>
    <property type="match status" value="1"/>
</dbReference>
<gene>
    <name evidence="1" type="ORF">NYPRO_LOCUS14913</name>
</gene>
<dbReference type="AlphaFoldDB" id="A0A811Z005"/>
<keyword evidence="2" id="KW-1185">Reference proteome</keyword>
<reference evidence="1" key="1">
    <citation type="submission" date="2020-12" db="EMBL/GenBank/DDBJ databases">
        <authorList>
            <consortium name="Molecular Ecology Group"/>
        </authorList>
    </citation>
    <scope>NUCLEOTIDE SEQUENCE</scope>
    <source>
        <strain evidence="1">TBG_1078</strain>
    </source>
</reference>
<dbReference type="InterPro" id="IPR036397">
    <property type="entry name" value="RNaseH_sf"/>
</dbReference>
<dbReference type="InterPro" id="IPR012337">
    <property type="entry name" value="RNaseH-like_sf"/>
</dbReference>
<evidence type="ECO:0000313" key="1">
    <source>
        <dbReference type="EMBL" id="CAD7682121.1"/>
    </source>
</evidence>
<dbReference type="InterPro" id="IPR043502">
    <property type="entry name" value="DNA/RNA_pol_sf"/>
</dbReference>
<sequence length="363" mass="41028">MDTFFKVKDKLLHLAPPRTENGAQCLVGLFGFWRQHIPYLGALLWLIHPGSEQEKFLQLIQASVQAALSLGPYDPVDPMVLEVSVADRYAVWSFWQAPPIQYRPLGFWNKVLPSSDILGRNMWLDLSEWAKNVKIFVFHINAHQRVTLAEEIVNNQADKMTNSVNISFLHQVPLSPNGLMNKMAIVARMEVQRPILIPCYGTIPQGDQAATWWQFDYWTYRIPNSLSWYSTQHLPDQRTHKKFSNGLTHTHGIICSYHVPYHPKASGFMEQWNGLLKAQLHGQLGGTSCRAEAKLAVCALNYTPSDLQSKYLLPVPATLFSAGLEALVPKAGILPLRDTTMIPLNWKLSLSPSHFGLPIPLNQ</sequence>
<comment type="caution">
    <text evidence="1">The sequence shown here is derived from an EMBL/GenBank/DDBJ whole genome shotgun (WGS) entry which is preliminary data.</text>
</comment>
<evidence type="ECO:0000313" key="2">
    <source>
        <dbReference type="Proteomes" id="UP000645828"/>
    </source>
</evidence>
<dbReference type="GO" id="GO:0003676">
    <property type="term" value="F:nucleic acid binding"/>
    <property type="evidence" value="ECO:0007669"/>
    <property type="project" value="InterPro"/>
</dbReference>
<dbReference type="GO" id="GO:0006259">
    <property type="term" value="P:DNA metabolic process"/>
    <property type="evidence" value="ECO:0007669"/>
    <property type="project" value="UniProtKB-ARBA"/>
</dbReference>
<dbReference type="Proteomes" id="UP000645828">
    <property type="component" value="Unassembled WGS sequence"/>
</dbReference>
<dbReference type="SUPFAM" id="SSF53098">
    <property type="entry name" value="Ribonuclease H-like"/>
    <property type="match status" value="1"/>
</dbReference>
<dbReference type="SUPFAM" id="SSF56672">
    <property type="entry name" value="DNA/RNA polymerases"/>
    <property type="match status" value="1"/>
</dbReference>
<proteinExistence type="predicted"/>
<name>A0A811Z005_NYCPR</name>
<organism evidence="1 2">
    <name type="scientific">Nyctereutes procyonoides</name>
    <name type="common">Raccoon dog</name>
    <name type="synonym">Canis procyonoides</name>
    <dbReference type="NCBI Taxonomy" id="34880"/>
    <lineage>
        <taxon>Eukaryota</taxon>
        <taxon>Metazoa</taxon>
        <taxon>Chordata</taxon>
        <taxon>Craniata</taxon>
        <taxon>Vertebrata</taxon>
        <taxon>Euteleostomi</taxon>
        <taxon>Mammalia</taxon>
        <taxon>Eutheria</taxon>
        <taxon>Laurasiatheria</taxon>
        <taxon>Carnivora</taxon>
        <taxon>Caniformia</taxon>
        <taxon>Canidae</taxon>
        <taxon>Nyctereutes</taxon>
    </lineage>
</organism>